<name>A0A3N1KRB1_9PROT</name>
<dbReference type="PANTHER" id="PTHR43872">
    <property type="entry name" value="MONOOXYGENASE, PUTATIVE (AFU_ORTHOLOGUE AFUA_8G02570)-RELATED"/>
    <property type="match status" value="1"/>
</dbReference>
<dbReference type="InterPro" id="IPR051820">
    <property type="entry name" value="FAD-binding_MO"/>
</dbReference>
<evidence type="ECO:0000256" key="5">
    <source>
        <dbReference type="ARBA" id="ARBA00023002"/>
    </source>
</evidence>
<keyword evidence="4" id="KW-0274">FAD</keyword>
<reference evidence="7 8" key="1">
    <citation type="submission" date="2018-11" db="EMBL/GenBank/DDBJ databases">
        <title>Genomic Encyclopedia of Type Strains, Phase IV (KMG-IV): sequencing the most valuable type-strain genomes for metagenomic binning, comparative biology and taxonomic classification.</title>
        <authorList>
            <person name="Goeker M."/>
        </authorList>
    </citation>
    <scope>NUCLEOTIDE SEQUENCE [LARGE SCALE GENOMIC DNA]</scope>
    <source>
        <strain evidence="7 8">DSM 5900</strain>
    </source>
</reference>
<comment type="cofactor">
    <cofactor evidence="1">
        <name>FAD</name>
        <dbReference type="ChEBI" id="CHEBI:57692"/>
    </cofactor>
</comment>
<dbReference type="InterPro" id="IPR020946">
    <property type="entry name" value="Flavin_mOase-like"/>
</dbReference>
<keyword evidence="5" id="KW-0560">Oxidoreductase</keyword>
<comment type="caution">
    <text evidence="7">The sequence shown here is derived from an EMBL/GenBank/DDBJ whole genome shotgun (WGS) entry which is preliminary data.</text>
</comment>
<dbReference type="OrthoDB" id="312624at2"/>
<dbReference type="GO" id="GO:0004499">
    <property type="term" value="F:N,N-dimethylaniline monooxygenase activity"/>
    <property type="evidence" value="ECO:0007669"/>
    <property type="project" value="InterPro"/>
</dbReference>
<comment type="similarity">
    <text evidence="2">Belongs to the FAD-binding monooxygenase family.</text>
</comment>
<evidence type="ECO:0000256" key="3">
    <source>
        <dbReference type="ARBA" id="ARBA00022630"/>
    </source>
</evidence>
<keyword evidence="3" id="KW-0285">Flavoprotein</keyword>
<evidence type="ECO:0000313" key="7">
    <source>
        <dbReference type="EMBL" id="ROP83141.1"/>
    </source>
</evidence>
<keyword evidence="8" id="KW-1185">Reference proteome</keyword>
<dbReference type="InterPro" id="IPR036188">
    <property type="entry name" value="FAD/NAD-bd_sf"/>
</dbReference>
<dbReference type="Proteomes" id="UP000278222">
    <property type="component" value="Unassembled WGS sequence"/>
</dbReference>
<keyword evidence="6" id="KW-0503">Monooxygenase</keyword>
<dbReference type="Pfam" id="PF00743">
    <property type="entry name" value="FMO-like"/>
    <property type="match status" value="1"/>
</dbReference>
<dbReference type="Pfam" id="PF13450">
    <property type="entry name" value="NAD_binding_8"/>
    <property type="match status" value="1"/>
</dbReference>
<dbReference type="GO" id="GO:0050660">
    <property type="term" value="F:flavin adenine dinucleotide binding"/>
    <property type="evidence" value="ECO:0007669"/>
    <property type="project" value="InterPro"/>
</dbReference>
<dbReference type="RefSeq" id="WP_123694139.1">
    <property type="nucleotide sequence ID" value="NZ_AP019700.1"/>
</dbReference>
<proteinExistence type="inferred from homology"/>
<accession>A0A3N1KRB1</accession>
<sequence length="524" mass="58448">MDSTEAGFATAAPQSAAPQSVEHFDVLIVGAGISGVGGAYHLATQCPGTSFVVLESQGGFGGTWRTHRYPGIRSDSDLYTFGYRFKPWTGAPIATAEEILRYMGEVIAENDLARHIRYGHAITAAAWSSAENLWTIDAVRAEDGQPVRFTTGFLWMCQGYYRHQGGYTPEWPGLADFQGRIVHPQEWPDDLDVSGKRMVVIGSGATAATLVPAVADRTAHVTMLQRSPTFFRTGRNAIQLADELRQLEVDETWIHEIVRKKILFDQSVFTQRTFDEPEAVTQELLANAQEHLGPDYDVATHFTPGYRPWRQRIAFIPDADLFRSIREGKASVVTDAIERFTPGGIRLASGAELEADIIVTATGFHLNVLGDIAFTIDGRPLDFADTVTYRGMMFTGVPNMAWVFGYFRASWTLRADLVADFVCRLLKHMRSIGASRVVPALRPEDRDMALLPWIDPENFNPGYLMRGMHLLPRRGDKPEWQHTQDYWTEKNAFPAIDLDDPVFVYDGPADASRARVRESAFPAQ</sequence>
<dbReference type="PANTHER" id="PTHR43872:SF1">
    <property type="entry name" value="MONOOXYGENASE, PUTATIVE (AFU_ORTHOLOGUE AFUA_8G02570)-RELATED"/>
    <property type="match status" value="1"/>
</dbReference>
<evidence type="ECO:0000256" key="2">
    <source>
        <dbReference type="ARBA" id="ARBA00010139"/>
    </source>
</evidence>
<evidence type="ECO:0000256" key="6">
    <source>
        <dbReference type="ARBA" id="ARBA00023033"/>
    </source>
</evidence>
<evidence type="ECO:0000313" key="8">
    <source>
        <dbReference type="Proteomes" id="UP000278222"/>
    </source>
</evidence>
<dbReference type="Gene3D" id="3.50.50.60">
    <property type="entry name" value="FAD/NAD(P)-binding domain"/>
    <property type="match status" value="2"/>
</dbReference>
<dbReference type="SUPFAM" id="SSF51905">
    <property type="entry name" value="FAD/NAD(P)-binding domain"/>
    <property type="match status" value="1"/>
</dbReference>
<dbReference type="EMBL" id="RJKX01000017">
    <property type="protein sequence ID" value="ROP83141.1"/>
    <property type="molecule type" value="Genomic_DNA"/>
</dbReference>
<gene>
    <name evidence="7" type="ORF">EDC65_4672</name>
</gene>
<evidence type="ECO:0000256" key="1">
    <source>
        <dbReference type="ARBA" id="ARBA00001974"/>
    </source>
</evidence>
<organism evidence="7 8">
    <name type="scientific">Stella humosa</name>
    <dbReference type="NCBI Taxonomy" id="94"/>
    <lineage>
        <taxon>Bacteria</taxon>
        <taxon>Pseudomonadati</taxon>
        <taxon>Pseudomonadota</taxon>
        <taxon>Alphaproteobacteria</taxon>
        <taxon>Rhodospirillales</taxon>
        <taxon>Stellaceae</taxon>
        <taxon>Stella</taxon>
    </lineage>
</organism>
<dbReference type="GO" id="GO:0050661">
    <property type="term" value="F:NADP binding"/>
    <property type="evidence" value="ECO:0007669"/>
    <property type="project" value="InterPro"/>
</dbReference>
<evidence type="ECO:0000256" key="4">
    <source>
        <dbReference type="ARBA" id="ARBA00022827"/>
    </source>
</evidence>
<dbReference type="AlphaFoldDB" id="A0A3N1KRB1"/>
<protein>
    <submittedName>
        <fullName evidence="7">Cation diffusion facilitator CzcD-associated flavoprotein CzcO</fullName>
    </submittedName>
</protein>